<reference evidence="2" key="1">
    <citation type="submission" date="2020-05" db="EMBL/GenBank/DDBJ databases">
        <title>WGS assembly of Panicum virgatum.</title>
        <authorList>
            <person name="Lovell J.T."/>
            <person name="Jenkins J."/>
            <person name="Shu S."/>
            <person name="Juenger T.E."/>
            <person name="Schmutz J."/>
        </authorList>
    </citation>
    <scope>NUCLEOTIDE SEQUENCE</scope>
    <source>
        <strain evidence="2">AP13</strain>
    </source>
</reference>
<feature type="region of interest" description="Disordered" evidence="1">
    <location>
        <begin position="111"/>
        <end position="190"/>
    </location>
</feature>
<sequence>MHQLPRAQSDAFMHVLMPPAARTRRPQASCCPAPRPTPGRPATARADRDAGCRQGSFSPRAPALLLPSCSSPAAGSPAPSPSPVPLRMAPAALAVQRPLAPCARPPAVPCGGLQLPAPSAHPRPPSPDRRPRSPSPSGRSSSRRHSSGVGAAPTPAQHCRSRRLAEEALGAALRPLPRRPRPGRAGRGRLCSPACVPAAVDPATHCRAPRSAVLSDR</sequence>
<dbReference type="AlphaFoldDB" id="A0A8T0T270"/>
<keyword evidence="3" id="KW-1185">Reference proteome</keyword>
<name>A0A8T0T270_PANVG</name>
<feature type="compositionally biased region" description="Low complexity" evidence="1">
    <location>
        <begin position="56"/>
        <end position="77"/>
    </location>
</feature>
<feature type="compositionally biased region" description="Basic residues" evidence="1">
    <location>
        <begin position="176"/>
        <end position="187"/>
    </location>
</feature>
<dbReference type="Proteomes" id="UP000823388">
    <property type="component" value="Chromosome 5K"/>
</dbReference>
<organism evidence="2 3">
    <name type="scientific">Panicum virgatum</name>
    <name type="common">Blackwell switchgrass</name>
    <dbReference type="NCBI Taxonomy" id="38727"/>
    <lineage>
        <taxon>Eukaryota</taxon>
        <taxon>Viridiplantae</taxon>
        <taxon>Streptophyta</taxon>
        <taxon>Embryophyta</taxon>
        <taxon>Tracheophyta</taxon>
        <taxon>Spermatophyta</taxon>
        <taxon>Magnoliopsida</taxon>
        <taxon>Liliopsida</taxon>
        <taxon>Poales</taxon>
        <taxon>Poaceae</taxon>
        <taxon>PACMAD clade</taxon>
        <taxon>Panicoideae</taxon>
        <taxon>Panicodae</taxon>
        <taxon>Paniceae</taxon>
        <taxon>Panicinae</taxon>
        <taxon>Panicum</taxon>
        <taxon>Panicum sect. Hiantes</taxon>
    </lineage>
</organism>
<feature type="region of interest" description="Disordered" evidence="1">
    <location>
        <begin position="20"/>
        <end position="82"/>
    </location>
</feature>
<gene>
    <name evidence="2" type="ORF">PVAP13_5KG764650</name>
</gene>
<evidence type="ECO:0000256" key="1">
    <source>
        <dbReference type="SAM" id="MobiDB-lite"/>
    </source>
</evidence>
<accession>A0A8T0T270</accession>
<comment type="caution">
    <text evidence="2">The sequence shown here is derived from an EMBL/GenBank/DDBJ whole genome shotgun (WGS) entry which is preliminary data.</text>
</comment>
<evidence type="ECO:0000313" key="3">
    <source>
        <dbReference type="Proteomes" id="UP000823388"/>
    </source>
</evidence>
<dbReference type="EMBL" id="CM029045">
    <property type="protein sequence ID" value="KAG2603355.1"/>
    <property type="molecule type" value="Genomic_DNA"/>
</dbReference>
<proteinExistence type="predicted"/>
<protein>
    <submittedName>
        <fullName evidence="2">Uncharacterized protein</fullName>
    </submittedName>
</protein>
<evidence type="ECO:0000313" key="2">
    <source>
        <dbReference type="EMBL" id="KAG2603355.1"/>
    </source>
</evidence>